<protein>
    <submittedName>
        <fullName evidence="1">Uncharacterized protein</fullName>
    </submittedName>
</protein>
<proteinExistence type="predicted"/>
<name>A0A5B8HX80_9VIRU</name>
<sequence>MPSNKTLIRTGIVLGSSFLLYKIYCRYTKSNKSKEESEDSVFIVH</sequence>
<dbReference type="EMBL" id="MK250085">
    <property type="protein sequence ID" value="QDY51810.1"/>
    <property type="molecule type" value="Genomic_DNA"/>
</dbReference>
<gene>
    <name evidence="1" type="ORF">1_195</name>
</gene>
<evidence type="ECO:0000313" key="1">
    <source>
        <dbReference type="EMBL" id="QDY51810.1"/>
    </source>
</evidence>
<organism evidence="1">
    <name type="scientific">Mimiviridae sp. ChoanoV1</name>
    <dbReference type="NCBI Taxonomy" id="2596887"/>
    <lineage>
        <taxon>Viruses</taxon>
        <taxon>Varidnaviria</taxon>
        <taxon>Bamfordvirae</taxon>
        <taxon>Nucleocytoviricota</taxon>
        <taxon>Megaviricetes</taxon>
        <taxon>Imitervirales</taxon>
        <taxon>Schizomimiviridae</taxon>
    </lineage>
</organism>
<reference evidence="1" key="1">
    <citation type="submission" date="2018-11" db="EMBL/GenBank/DDBJ databases">
        <title>A distinct lineage of giant viruses engineers rhodopsin photosystems in predatory marine eukaryotes.</title>
        <authorList>
            <person name="Needham D.M."/>
            <person name="Yoshizawa S."/>
            <person name="Hosaka T."/>
            <person name="Poirier C."/>
            <person name="Choi C.-J."/>
            <person name="Hehenberger E."/>
            <person name="Irwin N.A.T."/>
            <person name="Wilken S."/>
            <person name="Yung C.-M."/>
            <person name="Bachy C."/>
            <person name="Kurihara R."/>
            <person name="Nakajima Y."/>
            <person name="Kojima K."/>
            <person name="Kimura-Someya T."/>
            <person name="Leonard G."/>
            <person name="Malmstrom R.R."/>
            <person name="Mende D."/>
            <person name="Olson D.K."/>
            <person name="Sudo Y."/>
            <person name="Sudek S."/>
            <person name="Richards T.A."/>
            <person name="DeLong E.F."/>
            <person name="Keeling P.J."/>
            <person name="Santoro A.E."/>
            <person name="Shirouzu M."/>
            <person name="Iwasaki W."/>
            <person name="Worden A.Z."/>
        </authorList>
    </citation>
    <scope>NUCLEOTIDE SEQUENCE</scope>
</reference>
<accession>A0A5B8HX80</accession>